<keyword evidence="3" id="KW-1185">Reference proteome</keyword>
<evidence type="ECO:0000313" key="3">
    <source>
        <dbReference type="Proteomes" id="UP001589747"/>
    </source>
</evidence>
<protein>
    <submittedName>
        <fullName evidence="2">CBO0543 family protein</fullName>
    </submittedName>
</protein>
<keyword evidence="1" id="KW-1133">Transmembrane helix</keyword>
<dbReference type="EMBL" id="JBHMDO010000038">
    <property type="protein sequence ID" value="MFB9328946.1"/>
    <property type="molecule type" value="Genomic_DNA"/>
</dbReference>
<feature type="transmembrane region" description="Helical" evidence="1">
    <location>
        <begin position="127"/>
        <end position="147"/>
    </location>
</feature>
<feature type="transmembrane region" description="Helical" evidence="1">
    <location>
        <begin position="159"/>
        <end position="184"/>
    </location>
</feature>
<accession>A0ABV5KWF8</accession>
<dbReference type="Proteomes" id="UP001589747">
    <property type="component" value="Unassembled WGS sequence"/>
</dbReference>
<evidence type="ECO:0000256" key="1">
    <source>
        <dbReference type="SAM" id="Phobius"/>
    </source>
</evidence>
<keyword evidence="1" id="KW-0472">Membrane</keyword>
<comment type="caution">
    <text evidence="2">The sequence shown here is derived from an EMBL/GenBank/DDBJ whole genome shotgun (WGS) entry which is preliminary data.</text>
</comment>
<dbReference type="NCBIfam" id="NF041644">
    <property type="entry name" value="CBO0543_fam"/>
    <property type="match status" value="1"/>
</dbReference>
<sequence>MDQGQSQYFERIRQVKMEEASSLHRYWLQYSNMGTWQFWLLAALFLIPLIMLFWRLDRSKALLLGFFGLNVHVWFSYIDTFGVEQGLWGYPFKFVPFLPESITLDTALVPVSFMLLYQWCMHTRRNFYLFGAALCAAFAFVLKPIMVQLDLFHMYRWMNFVYLFLIYGLVFGLSVGVTAIFLALRKSGDDSSFGRDGIVKLPGRNTFRVKAK</sequence>
<feature type="transmembrane region" description="Helical" evidence="1">
    <location>
        <begin position="98"/>
        <end position="120"/>
    </location>
</feature>
<proteinExistence type="predicted"/>
<feature type="transmembrane region" description="Helical" evidence="1">
    <location>
        <begin position="61"/>
        <end position="78"/>
    </location>
</feature>
<reference evidence="2 3" key="1">
    <citation type="submission" date="2024-09" db="EMBL/GenBank/DDBJ databases">
        <authorList>
            <person name="Sun Q."/>
            <person name="Mori K."/>
        </authorList>
    </citation>
    <scope>NUCLEOTIDE SEQUENCE [LARGE SCALE GENOMIC DNA]</scope>
    <source>
        <strain evidence="2 3">TISTR 2452</strain>
    </source>
</reference>
<organism evidence="2 3">
    <name type="scientific">Paenibacillus aurantiacus</name>
    <dbReference type="NCBI Taxonomy" id="1936118"/>
    <lineage>
        <taxon>Bacteria</taxon>
        <taxon>Bacillati</taxon>
        <taxon>Bacillota</taxon>
        <taxon>Bacilli</taxon>
        <taxon>Bacillales</taxon>
        <taxon>Paenibacillaceae</taxon>
        <taxon>Paenibacillus</taxon>
    </lineage>
</organism>
<name>A0ABV5KWF8_9BACL</name>
<dbReference type="RefSeq" id="WP_377498744.1">
    <property type="nucleotide sequence ID" value="NZ_JBHMDO010000038.1"/>
</dbReference>
<keyword evidence="1" id="KW-0812">Transmembrane</keyword>
<feature type="transmembrane region" description="Helical" evidence="1">
    <location>
        <begin position="36"/>
        <end position="54"/>
    </location>
</feature>
<dbReference type="InterPro" id="IPR048147">
    <property type="entry name" value="CBO0543-like"/>
</dbReference>
<evidence type="ECO:0000313" key="2">
    <source>
        <dbReference type="EMBL" id="MFB9328946.1"/>
    </source>
</evidence>
<gene>
    <name evidence="2" type="ORF">ACFFSY_23675</name>
</gene>